<comment type="similarity">
    <text evidence="1">Belongs to the sigma-70 factor family. ECF subfamily.</text>
</comment>
<dbReference type="GO" id="GO:0016987">
    <property type="term" value="F:sigma factor activity"/>
    <property type="evidence" value="ECO:0007669"/>
    <property type="project" value="UniProtKB-KW"/>
</dbReference>
<dbReference type="InterPro" id="IPR036388">
    <property type="entry name" value="WH-like_DNA-bd_sf"/>
</dbReference>
<evidence type="ECO:0000256" key="2">
    <source>
        <dbReference type="ARBA" id="ARBA00023015"/>
    </source>
</evidence>
<accession>A0A4S1DU15</accession>
<dbReference type="SUPFAM" id="SSF88659">
    <property type="entry name" value="Sigma3 and sigma4 domains of RNA polymerase sigma factors"/>
    <property type="match status" value="1"/>
</dbReference>
<keyword evidence="2" id="KW-0805">Transcription regulation</keyword>
<dbReference type="Gene3D" id="1.10.1740.10">
    <property type="match status" value="1"/>
</dbReference>
<evidence type="ECO:0000259" key="5">
    <source>
        <dbReference type="Pfam" id="PF04542"/>
    </source>
</evidence>
<dbReference type="CDD" id="cd06171">
    <property type="entry name" value="Sigma70_r4"/>
    <property type="match status" value="1"/>
</dbReference>
<keyword evidence="4" id="KW-0804">Transcription</keyword>
<dbReference type="OrthoDB" id="9772248at2"/>
<dbReference type="EMBL" id="SRSO01000025">
    <property type="protein sequence ID" value="TGV01305.1"/>
    <property type="molecule type" value="Genomic_DNA"/>
</dbReference>
<dbReference type="InterPro" id="IPR007627">
    <property type="entry name" value="RNA_pol_sigma70_r2"/>
</dbReference>
<reference evidence="7 8" key="1">
    <citation type="submission" date="2019-04" db="EMBL/GenBank/DDBJ databases">
        <authorList>
            <person name="Liu A."/>
        </authorList>
    </citation>
    <scope>NUCLEOTIDE SEQUENCE [LARGE SCALE GENOMIC DNA]</scope>
    <source>
        <strain evidence="7 8">RZ03</strain>
    </source>
</reference>
<evidence type="ECO:0000256" key="3">
    <source>
        <dbReference type="ARBA" id="ARBA00023082"/>
    </source>
</evidence>
<comment type="caution">
    <text evidence="7">The sequence shown here is derived from an EMBL/GenBank/DDBJ whole genome shotgun (WGS) entry which is preliminary data.</text>
</comment>
<feature type="domain" description="RNA polymerase sigma-70 region 2" evidence="5">
    <location>
        <begin position="32"/>
        <end position="94"/>
    </location>
</feature>
<dbReference type="SUPFAM" id="SSF88946">
    <property type="entry name" value="Sigma2 domain of RNA polymerase sigma factors"/>
    <property type="match status" value="1"/>
</dbReference>
<feature type="domain" description="RNA polymerase sigma factor 70 region 4 type 2" evidence="6">
    <location>
        <begin position="122"/>
        <end position="171"/>
    </location>
</feature>
<dbReference type="Pfam" id="PF08281">
    <property type="entry name" value="Sigma70_r4_2"/>
    <property type="match status" value="1"/>
</dbReference>
<keyword evidence="3" id="KW-0731">Sigma factor</keyword>
<evidence type="ECO:0000313" key="7">
    <source>
        <dbReference type="EMBL" id="TGV01305.1"/>
    </source>
</evidence>
<dbReference type="GO" id="GO:0006352">
    <property type="term" value="P:DNA-templated transcription initiation"/>
    <property type="evidence" value="ECO:0007669"/>
    <property type="project" value="InterPro"/>
</dbReference>
<dbReference type="Gene3D" id="1.10.10.10">
    <property type="entry name" value="Winged helix-like DNA-binding domain superfamily/Winged helix DNA-binding domain"/>
    <property type="match status" value="1"/>
</dbReference>
<organism evidence="7 8">
    <name type="scientific">Flavivirga rizhaonensis</name>
    <dbReference type="NCBI Taxonomy" id="2559571"/>
    <lineage>
        <taxon>Bacteria</taxon>
        <taxon>Pseudomonadati</taxon>
        <taxon>Bacteroidota</taxon>
        <taxon>Flavobacteriia</taxon>
        <taxon>Flavobacteriales</taxon>
        <taxon>Flavobacteriaceae</taxon>
        <taxon>Flavivirga</taxon>
    </lineage>
</organism>
<dbReference type="Pfam" id="PF04542">
    <property type="entry name" value="Sigma70_r2"/>
    <property type="match status" value="1"/>
</dbReference>
<dbReference type="PANTHER" id="PTHR43133:SF46">
    <property type="entry name" value="RNA POLYMERASE SIGMA-70 FACTOR ECF SUBFAMILY"/>
    <property type="match status" value="1"/>
</dbReference>
<protein>
    <submittedName>
        <fullName evidence="7">Sigma-70 family RNA polymerase sigma factor</fullName>
    </submittedName>
</protein>
<evidence type="ECO:0000313" key="8">
    <source>
        <dbReference type="Proteomes" id="UP000307602"/>
    </source>
</evidence>
<dbReference type="Proteomes" id="UP000307602">
    <property type="component" value="Unassembled WGS sequence"/>
</dbReference>
<dbReference type="AlphaFoldDB" id="A0A4S1DU15"/>
<gene>
    <name evidence="7" type="ORF">EM932_16050</name>
</gene>
<dbReference type="InterPro" id="IPR013249">
    <property type="entry name" value="RNA_pol_sigma70_r4_t2"/>
</dbReference>
<dbReference type="InterPro" id="IPR014284">
    <property type="entry name" value="RNA_pol_sigma-70_dom"/>
</dbReference>
<dbReference type="InterPro" id="IPR039425">
    <property type="entry name" value="RNA_pol_sigma-70-like"/>
</dbReference>
<sequence length="182" mass="21093">MISGENNCIDMLSSNILKISQKPQIEAMFMKHYKEWCLLSYSYMEDMSEAEDMVQDVFVKILNRKKNTEILDLKNYISMAVRNTSLKKIQRTKKTVPIKDYSLEALSPSHEEFLIDFENKAKIEDALGILSEQSKRVFELCVFEGAKYKNAAEALGISINTVKFHLKKAFKILRVTLLNTYF</sequence>
<evidence type="ECO:0000256" key="4">
    <source>
        <dbReference type="ARBA" id="ARBA00023163"/>
    </source>
</evidence>
<dbReference type="PANTHER" id="PTHR43133">
    <property type="entry name" value="RNA POLYMERASE ECF-TYPE SIGMA FACTO"/>
    <property type="match status" value="1"/>
</dbReference>
<proteinExistence type="inferred from homology"/>
<keyword evidence="8" id="KW-1185">Reference proteome</keyword>
<dbReference type="GO" id="GO:0003677">
    <property type="term" value="F:DNA binding"/>
    <property type="evidence" value="ECO:0007669"/>
    <property type="project" value="InterPro"/>
</dbReference>
<dbReference type="InterPro" id="IPR013324">
    <property type="entry name" value="RNA_pol_sigma_r3/r4-like"/>
</dbReference>
<name>A0A4S1DU15_9FLAO</name>
<dbReference type="InterPro" id="IPR013325">
    <property type="entry name" value="RNA_pol_sigma_r2"/>
</dbReference>
<dbReference type="RefSeq" id="WP_135878222.1">
    <property type="nucleotide sequence ID" value="NZ_SRSO01000025.1"/>
</dbReference>
<dbReference type="NCBIfam" id="TIGR02937">
    <property type="entry name" value="sigma70-ECF"/>
    <property type="match status" value="1"/>
</dbReference>
<evidence type="ECO:0000256" key="1">
    <source>
        <dbReference type="ARBA" id="ARBA00010641"/>
    </source>
</evidence>
<evidence type="ECO:0000259" key="6">
    <source>
        <dbReference type="Pfam" id="PF08281"/>
    </source>
</evidence>